<evidence type="ECO:0000256" key="1">
    <source>
        <dbReference type="SAM" id="Phobius"/>
    </source>
</evidence>
<dbReference type="AlphaFoldDB" id="A0A1Y5PPS0"/>
<feature type="transmembrane region" description="Helical" evidence="1">
    <location>
        <begin position="35"/>
        <end position="56"/>
    </location>
</feature>
<feature type="transmembrane region" description="Helical" evidence="1">
    <location>
        <begin position="100"/>
        <end position="123"/>
    </location>
</feature>
<dbReference type="Pfam" id="PF10067">
    <property type="entry name" value="DUF2306"/>
    <property type="match status" value="1"/>
</dbReference>
<sequence length="206" mass="22677">MAYAKALSVVVVAFLAFSLPPYFVGHTRVPSTFALHYPLLVGHVMLASVAMVTAVAQIWPGLRARRPALHRRCGRIYVATAIPAAVCALVIGAATPFGPFLAVSNVVLAGLWLWFTTTGLLAARQRRFRDHRHQMILSATLALSIIANRIWTPIIFVSLQPLQDIVFGGNKDNYLWFAAGLGAWLGWTIPFFTVRRRLSRQPATVS</sequence>
<feature type="transmembrane region" description="Helical" evidence="1">
    <location>
        <begin position="174"/>
        <end position="194"/>
    </location>
</feature>
<dbReference type="InterPro" id="IPR018750">
    <property type="entry name" value="DUF2306_membrane"/>
</dbReference>
<organism evidence="2">
    <name type="scientific">uncultured Mycobacterium sp</name>
    <dbReference type="NCBI Taxonomy" id="171292"/>
    <lineage>
        <taxon>Bacteria</taxon>
        <taxon>Bacillati</taxon>
        <taxon>Actinomycetota</taxon>
        <taxon>Actinomycetes</taxon>
        <taxon>Mycobacteriales</taxon>
        <taxon>Mycobacteriaceae</taxon>
        <taxon>Mycobacterium</taxon>
        <taxon>environmental samples</taxon>
    </lineage>
</organism>
<keyword evidence="1" id="KW-1133">Transmembrane helix</keyword>
<keyword evidence="1" id="KW-0472">Membrane</keyword>
<protein>
    <recommendedName>
        <fullName evidence="3">Membrane protein (DUF2306)</fullName>
    </recommendedName>
</protein>
<accession>A0A1Y5PPS0</accession>
<dbReference type="EMBL" id="FLQS01000045">
    <property type="protein sequence ID" value="SBS77898.1"/>
    <property type="molecule type" value="Genomic_DNA"/>
</dbReference>
<reference evidence="2" key="1">
    <citation type="submission" date="2016-03" db="EMBL/GenBank/DDBJ databases">
        <authorList>
            <person name="Ploux O."/>
        </authorList>
    </citation>
    <scope>NUCLEOTIDE SEQUENCE</scope>
    <source>
        <strain evidence="2">UC10</strain>
    </source>
</reference>
<feature type="transmembrane region" description="Helical" evidence="1">
    <location>
        <begin position="76"/>
        <end position="94"/>
    </location>
</feature>
<proteinExistence type="predicted"/>
<gene>
    <name evidence="2" type="ORF">MHPYR_50065</name>
</gene>
<evidence type="ECO:0008006" key="3">
    <source>
        <dbReference type="Google" id="ProtNLM"/>
    </source>
</evidence>
<keyword evidence="1" id="KW-0812">Transmembrane</keyword>
<evidence type="ECO:0000313" key="2">
    <source>
        <dbReference type="EMBL" id="SBS77898.1"/>
    </source>
</evidence>
<name>A0A1Y5PPS0_9MYCO</name>
<feature type="transmembrane region" description="Helical" evidence="1">
    <location>
        <begin position="135"/>
        <end position="154"/>
    </location>
</feature>